<evidence type="ECO:0000313" key="1">
    <source>
        <dbReference type="EMBL" id="EOM25335.1"/>
    </source>
</evidence>
<dbReference type="RefSeq" id="WP_002299500.1">
    <property type="nucleotide sequence ID" value="NZ_KB949526.1"/>
</dbReference>
<protein>
    <submittedName>
        <fullName evidence="1">Uncharacterized protein</fullName>
    </submittedName>
</protein>
<name>A0A829F4F8_ENTFC</name>
<dbReference type="Proteomes" id="UP000013897">
    <property type="component" value="Unassembled WGS sequence"/>
</dbReference>
<comment type="caution">
    <text evidence="1">The sequence shown here is derived from an EMBL/GenBank/DDBJ whole genome shotgun (WGS) entry which is preliminary data.</text>
</comment>
<proteinExistence type="predicted"/>
<dbReference type="EMBL" id="AITY01000024">
    <property type="protein sequence ID" value="EOM25335.1"/>
    <property type="molecule type" value="Genomic_DNA"/>
</dbReference>
<gene>
    <name evidence="1" type="ORF">SSM_01220</name>
</gene>
<evidence type="ECO:0000313" key="2">
    <source>
        <dbReference type="Proteomes" id="UP000013897"/>
    </source>
</evidence>
<accession>A0A829F4F8</accession>
<sequence length="55" mass="5995">MSEVTTSVFNKNNALYGTSITLKNEGPACLDRKGETVNMKIGKPNEAPIKAVREK</sequence>
<dbReference type="AlphaFoldDB" id="A0A829F4F8"/>
<organism evidence="1 2">
    <name type="scientific">Enterococcus faecium EnGen0192</name>
    <dbReference type="NCBI Taxonomy" id="1157487"/>
    <lineage>
        <taxon>Bacteria</taxon>
        <taxon>Bacillati</taxon>
        <taxon>Bacillota</taxon>
        <taxon>Bacilli</taxon>
        <taxon>Lactobacillales</taxon>
        <taxon>Enterococcaceae</taxon>
        <taxon>Enterococcus</taxon>
    </lineage>
</organism>
<reference evidence="1 2" key="1">
    <citation type="submission" date="2013-02" db="EMBL/GenBank/DDBJ databases">
        <title>The Genome Sequence of Enterococcus faecium HM1072.</title>
        <authorList>
            <consortium name="The Broad Institute Genome Sequencing Platform"/>
            <consortium name="The Broad Institute Genome Sequencing Center for Infectious Disease"/>
            <person name="Earl A.M."/>
            <person name="Gilmore M.S."/>
            <person name="Lebreton F."/>
            <person name="Courvalin P."/>
            <person name="Walker B."/>
            <person name="Young S.K."/>
            <person name="Zeng Q."/>
            <person name="Gargeya S."/>
            <person name="Fitzgerald M."/>
            <person name="Haas B."/>
            <person name="Abouelleil A."/>
            <person name="Alvarado L."/>
            <person name="Arachchi H.M."/>
            <person name="Berlin A.M."/>
            <person name="Chapman S.B."/>
            <person name="Dewar J."/>
            <person name="Goldberg J."/>
            <person name="Griggs A."/>
            <person name="Gujja S."/>
            <person name="Hansen M."/>
            <person name="Howarth C."/>
            <person name="Imamovic A."/>
            <person name="Larimer J."/>
            <person name="McCowan C."/>
            <person name="Murphy C."/>
            <person name="Neiman D."/>
            <person name="Pearson M."/>
            <person name="Priest M."/>
            <person name="Roberts A."/>
            <person name="Saif S."/>
            <person name="Shea T."/>
            <person name="Sisk P."/>
            <person name="Sykes S."/>
            <person name="Wortman J."/>
            <person name="Nusbaum C."/>
            <person name="Birren B."/>
        </authorList>
    </citation>
    <scope>NUCLEOTIDE SEQUENCE [LARGE SCALE GENOMIC DNA]</scope>
    <source>
        <strain evidence="1 2">HM1072</strain>
    </source>
</reference>